<dbReference type="InterPro" id="IPR050098">
    <property type="entry name" value="TFPI/VKTCI-like"/>
</dbReference>
<evidence type="ECO:0000259" key="5">
    <source>
        <dbReference type="PROSITE" id="PS50279"/>
    </source>
</evidence>
<gene>
    <name evidence="6" type="ORF">Mgra_00003882</name>
</gene>
<sequence length="78" mass="8605">MNKLIIALLVLAALISLSSCIPKKCKLPKNEGRPPPPVIKWWYVPSARACKTFLYKGSGGNSNRFNTKAACERTCKVI</sequence>
<dbReference type="PROSITE" id="PS50279">
    <property type="entry name" value="BPTI_KUNITZ_2"/>
    <property type="match status" value="1"/>
</dbReference>
<dbReference type="InterPro" id="IPR002223">
    <property type="entry name" value="Kunitz_BPTI"/>
</dbReference>
<reference evidence="6" key="1">
    <citation type="journal article" date="2020" name="Ecol. Evol.">
        <title>Genome structure and content of the rice root-knot nematode (Meloidogyne graminicola).</title>
        <authorList>
            <person name="Phan N.T."/>
            <person name="Danchin E.G.J."/>
            <person name="Klopp C."/>
            <person name="Perfus-Barbeoch L."/>
            <person name="Kozlowski D.K."/>
            <person name="Koutsovoulos G.D."/>
            <person name="Lopez-Roques C."/>
            <person name="Bouchez O."/>
            <person name="Zahm M."/>
            <person name="Besnard G."/>
            <person name="Bellafiore S."/>
        </authorList>
    </citation>
    <scope>NUCLEOTIDE SEQUENCE</scope>
    <source>
        <strain evidence="6">VN-18</strain>
    </source>
</reference>
<evidence type="ECO:0000313" key="7">
    <source>
        <dbReference type="Proteomes" id="UP000605970"/>
    </source>
</evidence>
<evidence type="ECO:0000256" key="2">
    <source>
        <dbReference type="ARBA" id="ARBA00022900"/>
    </source>
</evidence>
<dbReference type="Proteomes" id="UP000605970">
    <property type="component" value="Unassembled WGS sequence"/>
</dbReference>
<dbReference type="CDD" id="cd22593">
    <property type="entry name" value="Kunitz_conkunitzin"/>
    <property type="match status" value="1"/>
</dbReference>
<keyword evidence="1" id="KW-0646">Protease inhibitor</keyword>
<dbReference type="Pfam" id="PF00014">
    <property type="entry name" value="Kunitz_BPTI"/>
    <property type="match status" value="1"/>
</dbReference>
<feature type="chain" id="PRO_5035795696" description="BPTI/Kunitz inhibitor domain-containing protein" evidence="4">
    <location>
        <begin position="21"/>
        <end position="78"/>
    </location>
</feature>
<evidence type="ECO:0000313" key="6">
    <source>
        <dbReference type="EMBL" id="KAF7636703.1"/>
    </source>
</evidence>
<proteinExistence type="predicted"/>
<protein>
    <recommendedName>
        <fullName evidence="5">BPTI/Kunitz inhibitor domain-containing protein</fullName>
    </recommendedName>
</protein>
<dbReference type="EMBL" id="JABEBT010000027">
    <property type="protein sequence ID" value="KAF7636703.1"/>
    <property type="molecule type" value="Genomic_DNA"/>
</dbReference>
<keyword evidence="7" id="KW-1185">Reference proteome</keyword>
<keyword evidence="4" id="KW-0732">Signal</keyword>
<dbReference type="OrthoDB" id="4473401at2759"/>
<dbReference type="PANTHER" id="PTHR10083:SF374">
    <property type="entry name" value="BPTI_KUNITZ INHIBITOR DOMAIN-CONTAINING PROTEIN"/>
    <property type="match status" value="1"/>
</dbReference>
<dbReference type="AlphaFoldDB" id="A0A8S9ZUA4"/>
<feature type="non-terminal residue" evidence="6">
    <location>
        <position position="1"/>
    </location>
</feature>
<dbReference type="GO" id="GO:0004867">
    <property type="term" value="F:serine-type endopeptidase inhibitor activity"/>
    <property type="evidence" value="ECO:0007669"/>
    <property type="project" value="UniProtKB-KW"/>
</dbReference>
<evidence type="ECO:0000256" key="4">
    <source>
        <dbReference type="SAM" id="SignalP"/>
    </source>
</evidence>
<comment type="caution">
    <text evidence="6">The sequence shown here is derived from an EMBL/GenBank/DDBJ whole genome shotgun (WGS) entry which is preliminary data.</text>
</comment>
<keyword evidence="3" id="KW-1015">Disulfide bond</keyword>
<evidence type="ECO:0000256" key="3">
    <source>
        <dbReference type="ARBA" id="ARBA00023157"/>
    </source>
</evidence>
<dbReference type="PROSITE" id="PS51257">
    <property type="entry name" value="PROKAR_LIPOPROTEIN"/>
    <property type="match status" value="1"/>
</dbReference>
<name>A0A8S9ZUA4_9BILA</name>
<dbReference type="SMART" id="SM00131">
    <property type="entry name" value="KU"/>
    <property type="match status" value="1"/>
</dbReference>
<dbReference type="InterPro" id="IPR036880">
    <property type="entry name" value="Kunitz_BPTI_sf"/>
</dbReference>
<feature type="domain" description="BPTI/Kunitz inhibitor" evidence="5">
    <location>
        <begin position="25"/>
        <end position="75"/>
    </location>
</feature>
<feature type="signal peptide" evidence="4">
    <location>
        <begin position="1"/>
        <end position="20"/>
    </location>
</feature>
<dbReference type="Gene3D" id="4.10.410.10">
    <property type="entry name" value="Pancreatic trypsin inhibitor Kunitz domain"/>
    <property type="match status" value="1"/>
</dbReference>
<evidence type="ECO:0000256" key="1">
    <source>
        <dbReference type="ARBA" id="ARBA00022690"/>
    </source>
</evidence>
<keyword evidence="2" id="KW-0722">Serine protease inhibitor</keyword>
<dbReference type="SUPFAM" id="SSF57362">
    <property type="entry name" value="BPTI-like"/>
    <property type="match status" value="1"/>
</dbReference>
<accession>A0A8S9ZUA4</accession>
<organism evidence="6 7">
    <name type="scientific">Meloidogyne graminicola</name>
    <dbReference type="NCBI Taxonomy" id="189291"/>
    <lineage>
        <taxon>Eukaryota</taxon>
        <taxon>Metazoa</taxon>
        <taxon>Ecdysozoa</taxon>
        <taxon>Nematoda</taxon>
        <taxon>Chromadorea</taxon>
        <taxon>Rhabditida</taxon>
        <taxon>Tylenchina</taxon>
        <taxon>Tylenchomorpha</taxon>
        <taxon>Tylenchoidea</taxon>
        <taxon>Meloidogynidae</taxon>
        <taxon>Meloidogyninae</taxon>
        <taxon>Meloidogyne</taxon>
    </lineage>
</organism>
<dbReference type="GO" id="GO:0005615">
    <property type="term" value="C:extracellular space"/>
    <property type="evidence" value="ECO:0007669"/>
    <property type="project" value="TreeGrafter"/>
</dbReference>
<dbReference type="PANTHER" id="PTHR10083">
    <property type="entry name" value="KUNITZ-TYPE PROTEASE INHIBITOR-RELATED"/>
    <property type="match status" value="1"/>
</dbReference>